<name>A0A840G840_RHOTE</name>
<sequence length="168" mass="17251">MSDLVTMPAQASPSARRVRSIARVLSVDGGTAWLEPEQTSACGHCASAASCGSNGLGSSGSRLEKRRFPLANSADLQAGERVVVTVDESSLLKASLTAYMIPLVVAIGAGSIAESLYGSDLLSLAAMSLGLIAGLLVARLVARRLAARGELAPHYLRRAAPGESCNAD</sequence>
<dbReference type="InterPro" id="IPR026268">
    <property type="entry name" value="RseC"/>
</dbReference>
<keyword evidence="3" id="KW-1185">Reference proteome</keyword>
<evidence type="ECO:0000256" key="1">
    <source>
        <dbReference type="SAM" id="Phobius"/>
    </source>
</evidence>
<evidence type="ECO:0000313" key="2">
    <source>
        <dbReference type="EMBL" id="MBB4248036.1"/>
    </source>
</evidence>
<reference evidence="2 3" key="1">
    <citation type="submission" date="2020-08" db="EMBL/GenBank/DDBJ databases">
        <title>Genome sequencing of Purple Non-Sulfur Bacteria from various extreme environments.</title>
        <authorList>
            <person name="Mayer M."/>
        </authorList>
    </citation>
    <scope>NUCLEOTIDE SEQUENCE [LARGE SCALE GENOMIC DNA]</scope>
    <source>
        <strain evidence="2 3">2761</strain>
    </source>
</reference>
<dbReference type="EMBL" id="JACIGE010000009">
    <property type="protein sequence ID" value="MBB4248036.1"/>
    <property type="molecule type" value="Genomic_DNA"/>
</dbReference>
<dbReference type="PANTHER" id="PTHR35867">
    <property type="entry name" value="PROTEIN RSEC"/>
    <property type="match status" value="1"/>
</dbReference>
<proteinExistence type="predicted"/>
<keyword evidence="1" id="KW-1133">Transmembrane helix</keyword>
<gene>
    <name evidence="2" type="ORF">GGD90_002427</name>
</gene>
<evidence type="ECO:0000313" key="3">
    <source>
        <dbReference type="Proteomes" id="UP000587070"/>
    </source>
</evidence>
<dbReference type="AlphaFoldDB" id="A0A840G840"/>
<feature type="transmembrane region" description="Helical" evidence="1">
    <location>
        <begin position="96"/>
        <end position="117"/>
    </location>
</feature>
<keyword evidence="1" id="KW-0472">Membrane</keyword>
<dbReference type="Proteomes" id="UP000587070">
    <property type="component" value="Unassembled WGS sequence"/>
</dbReference>
<dbReference type="InterPro" id="IPR007359">
    <property type="entry name" value="SigmaE_reg_RseC_MucC"/>
</dbReference>
<dbReference type="Pfam" id="PF04246">
    <property type="entry name" value="RseC_MucC"/>
    <property type="match status" value="1"/>
</dbReference>
<dbReference type="PIRSF" id="PIRSF004923">
    <property type="entry name" value="RseC"/>
    <property type="match status" value="1"/>
</dbReference>
<dbReference type="PANTHER" id="PTHR35867:SF1">
    <property type="entry name" value="PROTEIN RSEC"/>
    <property type="match status" value="1"/>
</dbReference>
<accession>A0A840G840</accession>
<protein>
    <submittedName>
        <fullName evidence="2">Sigma-E factor negative regulatory protein RseC</fullName>
    </submittedName>
</protein>
<feature type="transmembrane region" description="Helical" evidence="1">
    <location>
        <begin position="123"/>
        <end position="142"/>
    </location>
</feature>
<keyword evidence="1" id="KW-0812">Transmembrane</keyword>
<organism evidence="2 3">
    <name type="scientific">Rhodocyclus tenuis</name>
    <name type="common">Rhodospirillum tenue</name>
    <dbReference type="NCBI Taxonomy" id="1066"/>
    <lineage>
        <taxon>Bacteria</taxon>
        <taxon>Pseudomonadati</taxon>
        <taxon>Pseudomonadota</taxon>
        <taxon>Betaproteobacteria</taxon>
        <taxon>Rhodocyclales</taxon>
        <taxon>Rhodocyclaceae</taxon>
        <taxon>Rhodocyclus</taxon>
    </lineage>
</organism>
<dbReference type="RefSeq" id="WP_221227760.1">
    <property type="nucleotide sequence ID" value="NZ_JACIGE010000009.1"/>
</dbReference>
<comment type="caution">
    <text evidence="2">The sequence shown here is derived from an EMBL/GenBank/DDBJ whole genome shotgun (WGS) entry which is preliminary data.</text>
</comment>